<evidence type="ECO:0000256" key="1">
    <source>
        <dbReference type="PROSITE-ProRule" id="PRU00176"/>
    </source>
</evidence>
<accession>A0A0D2MII1</accession>
<sequence length="514" mass="54658">MPSFPGAPFMPGGMPPMMGHPGMMGPRPGMMGPGMGPPPGPPGPTMQMGMRPPGPAGPPLGPTGLLPALRRPVGAAVAKATTVYVGKIATTVPDEIIRRLLEACGRVINWKPTLDPLTQAPKGFGFCEFEEAEGVLRAIRLLNGVKLDGQELMLKSNTATQKYLEAYEADRDAARAAKAAAAAAKAADAAGGDAEGGEAGKEGGQGEMTDEQKEDLVMQTIMEIVTEREAAAVHSKAVNEVLSVAAGGGGGGNGPSVPALGGGGGARRDGPHGRDDARGGGPGGARDGEDRERDSAVDRERERRRREEEVRKREGERAYQDLLSRWERHERVPEAGLGGHAVAARTRGRGGVGVGGRPGEVGALAAGVCAPTFRAAVFAWQRQQREAGAHRESPSGCVRRAFSAAWQNVGPAAVAPRPPGPPPQPPTRAARSDAERTRERERDRQRDAERERQRHIKADLEHPDTDDELEPWRRRPLRGSRRLEERRKRRQKELAEDQADSLADGRGPGLVGRV</sequence>
<feature type="compositionally biased region" description="Pro residues" evidence="2">
    <location>
        <begin position="35"/>
        <end position="44"/>
    </location>
</feature>
<evidence type="ECO:0000313" key="5">
    <source>
        <dbReference type="Proteomes" id="UP000054498"/>
    </source>
</evidence>
<dbReference type="RefSeq" id="XP_013893815.1">
    <property type="nucleotide sequence ID" value="XM_014038361.1"/>
</dbReference>
<dbReference type="Gene3D" id="3.30.70.330">
    <property type="match status" value="1"/>
</dbReference>
<dbReference type="AlphaFoldDB" id="A0A0D2MII1"/>
<dbReference type="InterPro" id="IPR000504">
    <property type="entry name" value="RRM_dom"/>
</dbReference>
<dbReference type="STRING" id="145388.A0A0D2MII1"/>
<organism evidence="4 5">
    <name type="scientific">Monoraphidium neglectum</name>
    <dbReference type="NCBI Taxonomy" id="145388"/>
    <lineage>
        <taxon>Eukaryota</taxon>
        <taxon>Viridiplantae</taxon>
        <taxon>Chlorophyta</taxon>
        <taxon>core chlorophytes</taxon>
        <taxon>Chlorophyceae</taxon>
        <taxon>CS clade</taxon>
        <taxon>Sphaeropleales</taxon>
        <taxon>Selenastraceae</taxon>
        <taxon>Monoraphidium</taxon>
    </lineage>
</organism>
<evidence type="ECO:0000313" key="4">
    <source>
        <dbReference type="EMBL" id="KIY94795.1"/>
    </source>
</evidence>
<feature type="compositionally biased region" description="Gly residues" evidence="2">
    <location>
        <begin position="246"/>
        <end position="265"/>
    </location>
</feature>
<feature type="region of interest" description="Disordered" evidence="2">
    <location>
        <begin position="188"/>
        <end position="212"/>
    </location>
</feature>
<dbReference type="CDD" id="cd12446">
    <property type="entry name" value="RRM_RBM25"/>
    <property type="match status" value="1"/>
</dbReference>
<feature type="compositionally biased region" description="Basic and acidic residues" evidence="2">
    <location>
        <begin position="430"/>
        <end position="463"/>
    </location>
</feature>
<dbReference type="InterPro" id="IPR012677">
    <property type="entry name" value="Nucleotide-bd_a/b_plait_sf"/>
</dbReference>
<dbReference type="Proteomes" id="UP000054498">
    <property type="component" value="Unassembled WGS sequence"/>
</dbReference>
<feature type="compositionally biased region" description="Basic and acidic residues" evidence="2">
    <location>
        <begin position="266"/>
        <end position="278"/>
    </location>
</feature>
<evidence type="ECO:0000259" key="3">
    <source>
        <dbReference type="PROSITE" id="PS50102"/>
    </source>
</evidence>
<dbReference type="OrthoDB" id="6275295at2759"/>
<dbReference type="PROSITE" id="PS50102">
    <property type="entry name" value="RRM"/>
    <property type="match status" value="1"/>
</dbReference>
<dbReference type="InterPro" id="IPR035979">
    <property type="entry name" value="RBD_domain_sf"/>
</dbReference>
<feature type="region of interest" description="Disordered" evidence="2">
    <location>
        <begin position="20"/>
        <end position="63"/>
    </location>
</feature>
<feature type="region of interest" description="Disordered" evidence="2">
    <location>
        <begin position="246"/>
        <end position="317"/>
    </location>
</feature>
<evidence type="ECO:0000256" key="2">
    <source>
        <dbReference type="SAM" id="MobiDB-lite"/>
    </source>
</evidence>
<protein>
    <submittedName>
        <fullName evidence="4">RNA-binding protein 25</fullName>
    </submittedName>
</protein>
<feature type="compositionally biased region" description="Pro residues" evidence="2">
    <location>
        <begin position="52"/>
        <end position="61"/>
    </location>
</feature>
<reference evidence="4 5" key="1">
    <citation type="journal article" date="2013" name="BMC Genomics">
        <title>Reconstruction of the lipid metabolism for the microalga Monoraphidium neglectum from its genome sequence reveals characteristics suitable for biofuel production.</title>
        <authorList>
            <person name="Bogen C."/>
            <person name="Al-Dilaimi A."/>
            <person name="Albersmeier A."/>
            <person name="Wichmann J."/>
            <person name="Grundmann M."/>
            <person name="Rupp O."/>
            <person name="Lauersen K.J."/>
            <person name="Blifernez-Klassen O."/>
            <person name="Kalinowski J."/>
            <person name="Goesmann A."/>
            <person name="Mussgnug J.H."/>
            <person name="Kruse O."/>
        </authorList>
    </citation>
    <scope>NUCLEOTIDE SEQUENCE [LARGE SCALE GENOMIC DNA]</scope>
    <source>
        <strain evidence="4 5">SAG 48.87</strain>
    </source>
</reference>
<dbReference type="SUPFAM" id="SSF54928">
    <property type="entry name" value="RNA-binding domain, RBD"/>
    <property type="match status" value="1"/>
</dbReference>
<dbReference type="KEGG" id="mng:MNEG_13167"/>
<dbReference type="GO" id="GO:0003723">
    <property type="term" value="F:RNA binding"/>
    <property type="evidence" value="ECO:0007669"/>
    <property type="project" value="UniProtKB-UniRule"/>
</dbReference>
<dbReference type="InterPro" id="IPR053294">
    <property type="entry name" value="RBM_PWI_domain"/>
</dbReference>
<feature type="compositionally biased region" description="Pro residues" evidence="2">
    <location>
        <begin position="416"/>
        <end position="426"/>
    </location>
</feature>
<dbReference type="PANTHER" id="PTHR47334:SF2">
    <property type="entry name" value="RNA-BINDING MOTIF PROTEIN 25"/>
    <property type="match status" value="1"/>
</dbReference>
<dbReference type="PANTHER" id="PTHR47334">
    <property type="entry name" value="SPLICING FACTOR PWI DOMAIN-CONTAINING PROTEIN / RNA RECOGNITION MOTIF (RRM)-CONTAINING PROTEIN"/>
    <property type="match status" value="1"/>
</dbReference>
<dbReference type="GeneID" id="25730602"/>
<keyword evidence="1" id="KW-0694">RNA-binding</keyword>
<proteinExistence type="predicted"/>
<gene>
    <name evidence="4" type="ORF">MNEG_13167</name>
</gene>
<name>A0A0D2MII1_9CHLO</name>
<dbReference type="EMBL" id="KK103883">
    <property type="protein sequence ID" value="KIY94795.1"/>
    <property type="molecule type" value="Genomic_DNA"/>
</dbReference>
<feature type="domain" description="RRM" evidence="3">
    <location>
        <begin position="81"/>
        <end position="159"/>
    </location>
</feature>
<dbReference type="SMART" id="SM00360">
    <property type="entry name" value="RRM"/>
    <property type="match status" value="1"/>
</dbReference>
<feature type="compositionally biased region" description="Low complexity" evidence="2">
    <location>
        <begin position="20"/>
        <end position="30"/>
    </location>
</feature>
<feature type="compositionally biased region" description="Basic and acidic residues" evidence="2">
    <location>
        <begin position="286"/>
        <end position="317"/>
    </location>
</feature>
<dbReference type="Pfam" id="PF00076">
    <property type="entry name" value="RRM_1"/>
    <property type="match status" value="1"/>
</dbReference>
<keyword evidence="5" id="KW-1185">Reference proteome</keyword>
<feature type="region of interest" description="Disordered" evidence="2">
    <location>
        <begin position="411"/>
        <end position="514"/>
    </location>
</feature>
<dbReference type="InterPro" id="IPR034268">
    <property type="entry name" value="RBM25_RRM"/>
</dbReference>